<dbReference type="AlphaFoldDB" id="A0A3B0X2L9"/>
<protein>
    <recommendedName>
        <fullName evidence="2">YHS domain-containing protein</fullName>
    </recommendedName>
</protein>
<accession>A0A3B0X2L9</accession>
<gene>
    <name evidence="1" type="ORF">MNBD_GAMMA07-2043</name>
</gene>
<dbReference type="Gene3D" id="1.10.620.20">
    <property type="entry name" value="Ribonucleotide Reductase, subunit A"/>
    <property type="match status" value="1"/>
</dbReference>
<name>A0A3B0X2L9_9ZZZZ</name>
<dbReference type="InterPro" id="IPR012348">
    <property type="entry name" value="RNR-like"/>
</dbReference>
<proteinExistence type="predicted"/>
<organism evidence="1">
    <name type="scientific">hydrothermal vent metagenome</name>
    <dbReference type="NCBI Taxonomy" id="652676"/>
    <lineage>
        <taxon>unclassified sequences</taxon>
        <taxon>metagenomes</taxon>
        <taxon>ecological metagenomes</taxon>
    </lineage>
</organism>
<reference evidence="1" key="1">
    <citation type="submission" date="2018-06" db="EMBL/GenBank/DDBJ databases">
        <authorList>
            <person name="Zhirakovskaya E."/>
        </authorList>
    </citation>
    <scope>NUCLEOTIDE SEQUENCE</scope>
</reference>
<dbReference type="GO" id="GO:0016491">
    <property type="term" value="F:oxidoreductase activity"/>
    <property type="evidence" value="ECO:0007669"/>
    <property type="project" value="InterPro"/>
</dbReference>
<evidence type="ECO:0000313" key="1">
    <source>
        <dbReference type="EMBL" id="VAW57762.1"/>
    </source>
</evidence>
<sequence>MKIKTMICSTCGCSLVRLGISKTKAMFYEYKSINHVFCCLGCLTLFKKSPDKYIEETSSNIVCPTCLSEKPIAYSVSYIFKEQVINFCRCPYCLEAFNKKPDYYLERLAGNTDFKGLFSDEESICCH</sequence>
<dbReference type="EMBL" id="UOFF01000450">
    <property type="protein sequence ID" value="VAW57762.1"/>
    <property type="molecule type" value="Genomic_DNA"/>
</dbReference>
<evidence type="ECO:0008006" key="2">
    <source>
        <dbReference type="Google" id="ProtNLM"/>
    </source>
</evidence>